<proteinExistence type="predicted"/>
<evidence type="ECO:0000313" key="2">
    <source>
        <dbReference type="Proteomes" id="UP001433508"/>
    </source>
</evidence>
<evidence type="ECO:0000313" key="1">
    <source>
        <dbReference type="EMBL" id="KAK9238774.1"/>
    </source>
</evidence>
<name>A0ACC3T493_LIPKO</name>
<organism evidence="1 2">
    <name type="scientific">Lipomyces kononenkoae</name>
    <name type="common">Yeast</name>
    <dbReference type="NCBI Taxonomy" id="34357"/>
    <lineage>
        <taxon>Eukaryota</taxon>
        <taxon>Fungi</taxon>
        <taxon>Dikarya</taxon>
        <taxon>Ascomycota</taxon>
        <taxon>Saccharomycotina</taxon>
        <taxon>Lipomycetes</taxon>
        <taxon>Lipomycetales</taxon>
        <taxon>Lipomycetaceae</taxon>
        <taxon>Lipomyces</taxon>
    </lineage>
</organism>
<dbReference type="Proteomes" id="UP001433508">
    <property type="component" value="Unassembled WGS sequence"/>
</dbReference>
<comment type="caution">
    <text evidence="1">The sequence shown here is derived from an EMBL/GenBank/DDBJ whole genome shotgun (WGS) entry which is preliminary data.</text>
</comment>
<gene>
    <name evidence="1" type="ORF">V1525DRAFT_418220</name>
</gene>
<sequence length="359" mass="40700">MAPSWSLSGLAAKLGLSTARPDSQPRAFPSEGFDAIGKDQLVEEETMPEYRSKHFYPARLGEVFNDRFQTVAKLGYGTSSTTWLARDLHTASCRTYNHLNKILPSHDPGANNIRKLLGAFEIIGPHGKHIVLALQGSQMSLRDLDTVFMRGRGFDEEFVKGAIRELLQALDFLHTEVQAVHTDVHPGNLLLGLNDDSLFRKMEENELGHPVPRKQLADRTIYLSRLMKPKVGPLLLSDFGEARLGPGPPRWRYHAYHAWDLLEGKTLFSARKEDESFSDAALGPPPTELLDRHRNRALEYWDENGKWGELVSIPAKTLEAAETKLDDKTKFLQFIRRTLTWDPKSRPMARELLQDPWLD</sequence>
<accession>A0ACC3T493</accession>
<reference evidence="2" key="1">
    <citation type="journal article" date="2024" name="Front. Bioeng. Biotechnol.">
        <title>Genome-scale model development and genomic sequencing of the oleaginous clade Lipomyces.</title>
        <authorList>
            <person name="Czajka J.J."/>
            <person name="Han Y."/>
            <person name="Kim J."/>
            <person name="Mondo S.J."/>
            <person name="Hofstad B.A."/>
            <person name="Robles A."/>
            <person name="Haridas S."/>
            <person name="Riley R."/>
            <person name="LaButti K."/>
            <person name="Pangilinan J."/>
            <person name="Andreopoulos W."/>
            <person name="Lipzen A."/>
            <person name="Yan J."/>
            <person name="Wang M."/>
            <person name="Ng V."/>
            <person name="Grigoriev I.V."/>
            <person name="Spatafora J.W."/>
            <person name="Magnuson J.K."/>
            <person name="Baker S.E."/>
            <person name="Pomraning K.R."/>
        </authorList>
    </citation>
    <scope>NUCLEOTIDE SEQUENCE [LARGE SCALE GENOMIC DNA]</scope>
    <source>
        <strain evidence="2">CBS 7786</strain>
    </source>
</reference>
<dbReference type="EMBL" id="MU971352">
    <property type="protein sequence ID" value="KAK9238774.1"/>
    <property type="molecule type" value="Genomic_DNA"/>
</dbReference>
<protein>
    <submittedName>
        <fullName evidence="1">Kinase-like domain-containing protein</fullName>
    </submittedName>
</protein>
<keyword evidence="2" id="KW-1185">Reference proteome</keyword>